<dbReference type="OrthoDB" id="5497917at2"/>
<keyword evidence="6" id="KW-1133">Transmembrane helix</keyword>
<evidence type="ECO:0000259" key="7">
    <source>
        <dbReference type="PROSITE" id="PS50011"/>
    </source>
</evidence>
<proteinExistence type="predicted"/>
<dbReference type="PANTHER" id="PTHR43289">
    <property type="entry name" value="MITOGEN-ACTIVATED PROTEIN KINASE KINASE KINASE 20-RELATED"/>
    <property type="match status" value="1"/>
</dbReference>
<dbReference type="InterPro" id="IPR017441">
    <property type="entry name" value="Protein_kinase_ATP_BS"/>
</dbReference>
<evidence type="ECO:0000256" key="6">
    <source>
        <dbReference type="SAM" id="Phobius"/>
    </source>
</evidence>
<dbReference type="GO" id="GO:0004674">
    <property type="term" value="F:protein serine/threonine kinase activity"/>
    <property type="evidence" value="ECO:0007669"/>
    <property type="project" value="TreeGrafter"/>
</dbReference>
<evidence type="ECO:0000313" key="8">
    <source>
        <dbReference type="EMBL" id="MRG92725.1"/>
    </source>
</evidence>
<keyword evidence="6" id="KW-0812">Transmembrane</keyword>
<reference evidence="8 9" key="1">
    <citation type="submission" date="2019-10" db="EMBL/GenBank/DDBJ databases">
        <title>A soil myxobacterium in the family Polyangiaceae.</title>
        <authorList>
            <person name="Li Y."/>
            <person name="Wang J."/>
        </authorList>
    </citation>
    <scope>NUCLEOTIDE SEQUENCE [LARGE SCALE GENOMIC DNA]</scope>
    <source>
        <strain evidence="8 9">DSM 14734</strain>
    </source>
</reference>
<gene>
    <name evidence="8" type="ORF">GF068_12410</name>
</gene>
<dbReference type="CDD" id="cd14014">
    <property type="entry name" value="STKc_PknB_like"/>
    <property type="match status" value="1"/>
</dbReference>
<dbReference type="Pfam" id="PF00069">
    <property type="entry name" value="Pkinase"/>
    <property type="match status" value="1"/>
</dbReference>
<dbReference type="Proteomes" id="UP000440224">
    <property type="component" value="Unassembled WGS sequence"/>
</dbReference>
<feature type="transmembrane region" description="Helical" evidence="6">
    <location>
        <begin position="342"/>
        <end position="366"/>
    </location>
</feature>
<protein>
    <submittedName>
        <fullName evidence="8">Protein kinase</fullName>
    </submittedName>
</protein>
<dbReference type="PANTHER" id="PTHR43289:SF6">
    <property type="entry name" value="SERINE_THREONINE-PROTEIN KINASE NEKL-3"/>
    <property type="match status" value="1"/>
</dbReference>
<evidence type="ECO:0000256" key="2">
    <source>
        <dbReference type="ARBA" id="ARBA00022741"/>
    </source>
</evidence>
<dbReference type="PROSITE" id="PS00107">
    <property type="entry name" value="PROTEIN_KINASE_ATP"/>
    <property type="match status" value="1"/>
</dbReference>
<dbReference type="AlphaFoldDB" id="A0A6N7PR74"/>
<keyword evidence="6" id="KW-0472">Membrane</keyword>
<feature type="domain" description="Protein kinase" evidence="7">
    <location>
        <begin position="11"/>
        <end position="280"/>
    </location>
</feature>
<comment type="caution">
    <text evidence="8">The sequence shown here is derived from an EMBL/GenBank/DDBJ whole genome shotgun (WGS) entry which is preliminary data.</text>
</comment>
<evidence type="ECO:0000256" key="4">
    <source>
        <dbReference type="ARBA" id="ARBA00022840"/>
    </source>
</evidence>
<feature type="binding site" evidence="5">
    <location>
        <position position="40"/>
    </location>
    <ligand>
        <name>ATP</name>
        <dbReference type="ChEBI" id="CHEBI:30616"/>
    </ligand>
</feature>
<dbReference type="SMART" id="SM00220">
    <property type="entry name" value="S_TKc"/>
    <property type="match status" value="1"/>
</dbReference>
<keyword evidence="1" id="KW-0808">Transferase</keyword>
<dbReference type="GO" id="GO:0005524">
    <property type="term" value="F:ATP binding"/>
    <property type="evidence" value="ECO:0007669"/>
    <property type="project" value="UniProtKB-UniRule"/>
</dbReference>
<dbReference type="RefSeq" id="WP_153819563.1">
    <property type="nucleotide sequence ID" value="NZ_WJIE01000003.1"/>
</dbReference>
<keyword evidence="9" id="KW-1185">Reference proteome</keyword>
<evidence type="ECO:0000256" key="3">
    <source>
        <dbReference type="ARBA" id="ARBA00022777"/>
    </source>
</evidence>
<evidence type="ECO:0000313" key="9">
    <source>
        <dbReference type="Proteomes" id="UP000440224"/>
    </source>
</evidence>
<sequence length="367" mass="39709">MNPGDLIQSRYRLVRMLGSGASGTVWAAKNELIDREVALKILHPDVAADAVSLQRFFNEAKASGRVRSPSIVEILDLGQAEDGSPFLVFELLHGEGLDAWITRERMLDPALLTELFVGVVRALEIAHAQGIIHRDLKPANLYAHRSASGELVLKILDFGISKMLEGNPEHLTLTRTGTVVGSPAYMSPEQAAGRDDIDGRADVWSIGVVIHEALTATLPHEAPNYNALMVRIMTRDADPVSTRRPDLPPTLASIIDDCLRRDRDRRPTAGVLAARLEAALHEMQPMRYATQTSTHGGVRLQSVPQSMPRPNLPSAPSSQQHVTPRAMETITTANAASSGSGVLILAAGVGVALGMIALFVLSRFLLR</sequence>
<keyword evidence="4 5" id="KW-0067">ATP-binding</keyword>
<organism evidence="8 9">
    <name type="scientific">Polyangium spumosum</name>
    <dbReference type="NCBI Taxonomy" id="889282"/>
    <lineage>
        <taxon>Bacteria</taxon>
        <taxon>Pseudomonadati</taxon>
        <taxon>Myxococcota</taxon>
        <taxon>Polyangia</taxon>
        <taxon>Polyangiales</taxon>
        <taxon>Polyangiaceae</taxon>
        <taxon>Polyangium</taxon>
    </lineage>
</organism>
<dbReference type="Gene3D" id="1.10.510.10">
    <property type="entry name" value="Transferase(Phosphotransferase) domain 1"/>
    <property type="match status" value="1"/>
</dbReference>
<name>A0A6N7PR74_9BACT</name>
<keyword evidence="2 5" id="KW-0547">Nucleotide-binding</keyword>
<dbReference type="EMBL" id="WJIE01000003">
    <property type="protein sequence ID" value="MRG92725.1"/>
    <property type="molecule type" value="Genomic_DNA"/>
</dbReference>
<dbReference type="InterPro" id="IPR000719">
    <property type="entry name" value="Prot_kinase_dom"/>
</dbReference>
<evidence type="ECO:0000256" key="1">
    <source>
        <dbReference type="ARBA" id="ARBA00022679"/>
    </source>
</evidence>
<dbReference type="Gene3D" id="3.30.200.20">
    <property type="entry name" value="Phosphorylase Kinase, domain 1"/>
    <property type="match status" value="1"/>
</dbReference>
<keyword evidence="3 8" id="KW-0418">Kinase</keyword>
<accession>A0A6N7PR74</accession>
<dbReference type="InterPro" id="IPR011009">
    <property type="entry name" value="Kinase-like_dom_sf"/>
</dbReference>
<evidence type="ECO:0000256" key="5">
    <source>
        <dbReference type="PROSITE-ProRule" id="PRU10141"/>
    </source>
</evidence>
<dbReference type="SUPFAM" id="SSF56112">
    <property type="entry name" value="Protein kinase-like (PK-like)"/>
    <property type="match status" value="1"/>
</dbReference>
<dbReference type="PROSITE" id="PS50011">
    <property type="entry name" value="PROTEIN_KINASE_DOM"/>
    <property type="match status" value="1"/>
</dbReference>